<dbReference type="SUPFAM" id="SSF47413">
    <property type="entry name" value="lambda repressor-like DNA-binding domains"/>
    <property type="match status" value="1"/>
</dbReference>
<dbReference type="PANTHER" id="PTHR30146">
    <property type="entry name" value="LACI-RELATED TRANSCRIPTIONAL REPRESSOR"/>
    <property type="match status" value="1"/>
</dbReference>
<dbReference type="STRING" id="1263015.BN580_00528"/>
<dbReference type="SMART" id="SM00354">
    <property type="entry name" value="HTH_LACI"/>
    <property type="match status" value="1"/>
</dbReference>
<sequence length="349" mass="39353">MSEKNRKSTIVTIAKAVGVSPSTVSRAFDPTSRISDPMRERIFRCAQEQDYVPNRAASRLPMKTISIGLLMNDFYEPATVEFLRGINDGYRELRDLKIHFESCIIGYSSKTVAELENALERFRGFDGLVVSGFIDPEETVLLNRYYRDNPNLVLLQTDIPGVGRLSVSYHDPGVASRLAAEFIADCLRKSESKNVVLFTGERKWQIHGMAAEAFHRAAKENGLNIVGSYDMKDSSDVMNWQLYDIYVKQGIKPDGIFITSGKSLDLCRYIKDKNLSSDTVLVTYDVTKEIADYIKQGVVLATVHQNFYNQAKSAFVNLLRHILGEKTMDETLLQLPELVFGSNIDFYLG</sequence>
<dbReference type="GO" id="GO:0003700">
    <property type="term" value="F:DNA-binding transcription factor activity"/>
    <property type="evidence" value="ECO:0007669"/>
    <property type="project" value="TreeGrafter"/>
</dbReference>
<reference evidence="5" key="1">
    <citation type="submission" date="2012-11" db="EMBL/GenBank/DDBJ databases">
        <title>Dependencies among metagenomic species, viruses, plasmids and units of genetic variation.</title>
        <authorList>
            <person name="Nielsen H.B."/>
            <person name="Almeida M."/>
            <person name="Juncker A.S."/>
            <person name="Rasmussen S."/>
            <person name="Li J."/>
            <person name="Sunagawa S."/>
            <person name="Plichta D."/>
            <person name="Gautier L."/>
            <person name="Le Chatelier E."/>
            <person name="Peletier E."/>
            <person name="Bonde I."/>
            <person name="Nielsen T."/>
            <person name="Manichanh C."/>
            <person name="Arumugam M."/>
            <person name="Batto J."/>
            <person name="Santos M.B.Q.D."/>
            <person name="Blom N."/>
            <person name="Borruel N."/>
            <person name="Burgdorf K.S."/>
            <person name="Boumezbeur F."/>
            <person name="Casellas F."/>
            <person name="Dore J."/>
            <person name="Guarner F."/>
            <person name="Hansen T."/>
            <person name="Hildebrand F."/>
            <person name="Kaas R.S."/>
            <person name="Kennedy S."/>
            <person name="Kristiansen K."/>
            <person name="Kultima J.R."/>
            <person name="Leonard P."/>
            <person name="Levenez F."/>
            <person name="Lund O."/>
            <person name="Moumen B."/>
            <person name="Le Paslier D."/>
            <person name="Pons N."/>
            <person name="Pedersen O."/>
            <person name="Prifti E."/>
            <person name="Qin J."/>
            <person name="Raes J."/>
            <person name="Tap J."/>
            <person name="Tims S."/>
            <person name="Ussery D.W."/>
            <person name="Yamada T."/>
            <person name="MetaHit consortium"/>
            <person name="Renault P."/>
            <person name="Sicheritz-Ponten T."/>
            <person name="Bork P."/>
            <person name="Wang J."/>
            <person name="Brunak S."/>
            <person name="Ehrlich S.D."/>
        </authorList>
    </citation>
    <scope>NUCLEOTIDE SEQUENCE [LARGE SCALE GENOMIC DNA]</scope>
</reference>
<evidence type="ECO:0000256" key="2">
    <source>
        <dbReference type="ARBA" id="ARBA00023125"/>
    </source>
</evidence>
<proteinExistence type="predicted"/>
<gene>
    <name evidence="5" type="ORF">BN580_00528</name>
</gene>
<dbReference type="CDD" id="cd01392">
    <property type="entry name" value="HTH_LacI"/>
    <property type="match status" value="1"/>
</dbReference>
<dbReference type="SUPFAM" id="SSF53822">
    <property type="entry name" value="Periplasmic binding protein-like I"/>
    <property type="match status" value="1"/>
</dbReference>
<dbReference type="InterPro" id="IPR000843">
    <property type="entry name" value="HTH_LacI"/>
</dbReference>
<accession>R6U744</accession>
<dbReference type="InterPro" id="IPR025997">
    <property type="entry name" value="SBP_2_dom"/>
</dbReference>
<evidence type="ECO:0000313" key="5">
    <source>
        <dbReference type="EMBL" id="CDC77894.1"/>
    </source>
</evidence>
<keyword evidence="3" id="KW-0804">Transcription</keyword>
<dbReference type="GO" id="GO:0000976">
    <property type="term" value="F:transcription cis-regulatory region binding"/>
    <property type="evidence" value="ECO:0007669"/>
    <property type="project" value="TreeGrafter"/>
</dbReference>
<feature type="domain" description="HTH lacI-type" evidence="4">
    <location>
        <begin position="8"/>
        <end position="62"/>
    </location>
</feature>
<dbReference type="Gene3D" id="3.40.50.2300">
    <property type="match status" value="2"/>
</dbReference>
<keyword evidence="1" id="KW-0805">Transcription regulation</keyword>
<dbReference type="Proteomes" id="UP000017938">
    <property type="component" value="Unassembled WGS sequence"/>
</dbReference>
<organism evidence="5 6">
    <name type="scientific">Candidatus Colimorpha enterica</name>
    <dbReference type="NCBI Taxonomy" id="3083063"/>
    <lineage>
        <taxon>Bacteria</taxon>
        <taxon>Pseudomonadati</taxon>
        <taxon>Bacteroidota</taxon>
        <taxon>Bacteroidia</taxon>
        <taxon>Bacteroidales</taxon>
        <taxon>Candidatus Colimorpha</taxon>
    </lineage>
</organism>
<evidence type="ECO:0000256" key="3">
    <source>
        <dbReference type="ARBA" id="ARBA00023163"/>
    </source>
</evidence>
<dbReference type="InterPro" id="IPR028082">
    <property type="entry name" value="Peripla_BP_I"/>
</dbReference>
<evidence type="ECO:0000256" key="1">
    <source>
        <dbReference type="ARBA" id="ARBA00023015"/>
    </source>
</evidence>
<dbReference type="Pfam" id="PF13407">
    <property type="entry name" value="Peripla_BP_4"/>
    <property type="match status" value="1"/>
</dbReference>
<dbReference type="EMBL" id="CBFW010000452">
    <property type="protein sequence ID" value="CDC77894.1"/>
    <property type="molecule type" value="Genomic_DNA"/>
</dbReference>
<dbReference type="Pfam" id="PF00356">
    <property type="entry name" value="LacI"/>
    <property type="match status" value="1"/>
</dbReference>
<dbReference type="InterPro" id="IPR010982">
    <property type="entry name" value="Lambda_DNA-bd_dom_sf"/>
</dbReference>
<evidence type="ECO:0000313" key="6">
    <source>
        <dbReference type="Proteomes" id="UP000017938"/>
    </source>
</evidence>
<dbReference type="PROSITE" id="PS50932">
    <property type="entry name" value="HTH_LACI_2"/>
    <property type="match status" value="1"/>
</dbReference>
<dbReference type="AlphaFoldDB" id="R6U744"/>
<keyword evidence="2" id="KW-0238">DNA-binding</keyword>
<protein>
    <submittedName>
        <fullName evidence="5">Transcriptional regulator LacI family</fullName>
    </submittedName>
</protein>
<evidence type="ECO:0000259" key="4">
    <source>
        <dbReference type="PROSITE" id="PS50932"/>
    </source>
</evidence>
<dbReference type="Gene3D" id="1.10.260.40">
    <property type="entry name" value="lambda repressor-like DNA-binding domains"/>
    <property type="match status" value="1"/>
</dbReference>
<dbReference type="PANTHER" id="PTHR30146:SF109">
    <property type="entry name" value="HTH-TYPE TRANSCRIPTIONAL REGULATOR GALS"/>
    <property type="match status" value="1"/>
</dbReference>
<name>R6U744_9BACT</name>
<comment type="caution">
    <text evidence="5">The sequence shown here is derived from an EMBL/GenBank/DDBJ whole genome shotgun (WGS) entry which is preliminary data.</text>
</comment>